<feature type="domain" description="CusB-like beta-barrel" evidence="7">
    <location>
        <begin position="234"/>
        <end position="305"/>
    </location>
</feature>
<dbReference type="InterPro" id="IPR006143">
    <property type="entry name" value="RND_pump_MFP"/>
</dbReference>
<evidence type="ECO:0000313" key="9">
    <source>
        <dbReference type="EMBL" id="SIO17581.1"/>
    </source>
</evidence>
<feature type="domain" description="Multidrug resistance protein MdtA-like alpha-helical hairpin" evidence="5">
    <location>
        <begin position="121"/>
        <end position="182"/>
    </location>
</feature>
<dbReference type="Proteomes" id="UP000184693">
    <property type="component" value="Unassembled WGS sequence"/>
</dbReference>
<evidence type="ECO:0000256" key="3">
    <source>
        <dbReference type="ARBA" id="ARBA00022448"/>
    </source>
</evidence>
<comment type="subcellular location">
    <subcellularLocation>
        <location evidence="1">Cell envelope</location>
    </subcellularLocation>
</comment>
<dbReference type="Gene3D" id="1.10.287.470">
    <property type="entry name" value="Helix hairpin bin"/>
    <property type="match status" value="1"/>
</dbReference>
<accession>A0A1N6HCM0</accession>
<evidence type="ECO:0000259" key="5">
    <source>
        <dbReference type="Pfam" id="PF25876"/>
    </source>
</evidence>
<dbReference type="Pfam" id="PF25876">
    <property type="entry name" value="HH_MFP_RND"/>
    <property type="match status" value="1"/>
</dbReference>
<dbReference type="InterPro" id="IPR058792">
    <property type="entry name" value="Beta-barrel_RND_2"/>
</dbReference>
<dbReference type="SUPFAM" id="SSF111369">
    <property type="entry name" value="HlyD-like secretion proteins"/>
    <property type="match status" value="1"/>
</dbReference>
<feature type="transmembrane region" description="Helical" evidence="4">
    <location>
        <begin position="18"/>
        <end position="36"/>
    </location>
</feature>
<proteinExistence type="inferred from homology"/>
<evidence type="ECO:0000259" key="8">
    <source>
        <dbReference type="Pfam" id="PF25967"/>
    </source>
</evidence>
<sequence length="405" mass="42676">MSTEIEINSPKRLRHLKLVGIVVLLAAAGIVTTGIFTRVHAKQEMTAWSAAQAIPTVAAHTPGQQGATQSLVLPGHLSAFVDAPIYARVPGYLHAWYADIGTHVKAGQLLGLIDTPDLDQQLLQAKADLQDAQANEKLAASTAKRWTEMLKQDSVSQQDTDEKTGDLAAKQAIVASAQANVNRLEALESFKRITAPFDGVVTARKTDIGDLINAGGGDGHELFTVSDARQLRVYVSVPQSDAAAIKPGMTATLTMPERPGMTFEAKLLDTDDSITQSSGTLLVQLEVDNQNGLLIPGEYTEVHFAMPTDPHALLVPASALIFRQSGLQVAVVGKGDHAILKPVTIATDLGTQVEIGSGLEASDRVIDNPPDSIATGDAVRIAAAHAANPSSTSLADHGDAERAHG</sequence>
<protein>
    <submittedName>
        <fullName evidence="9">RND family efflux transporter, MFP subunit</fullName>
    </submittedName>
</protein>
<dbReference type="PANTHER" id="PTHR30469">
    <property type="entry name" value="MULTIDRUG RESISTANCE PROTEIN MDTA"/>
    <property type="match status" value="1"/>
</dbReference>
<dbReference type="InterPro" id="IPR058625">
    <property type="entry name" value="MdtA-like_BSH"/>
</dbReference>
<dbReference type="GO" id="GO:0015562">
    <property type="term" value="F:efflux transmembrane transporter activity"/>
    <property type="evidence" value="ECO:0007669"/>
    <property type="project" value="TreeGrafter"/>
</dbReference>
<keyword evidence="4" id="KW-0472">Membrane</keyword>
<evidence type="ECO:0000259" key="6">
    <source>
        <dbReference type="Pfam" id="PF25917"/>
    </source>
</evidence>
<comment type="similarity">
    <text evidence="2">Belongs to the membrane fusion protein (MFP) (TC 8.A.1) family.</text>
</comment>
<dbReference type="OrthoDB" id="9806939at2"/>
<dbReference type="Gene3D" id="2.40.50.100">
    <property type="match status" value="1"/>
</dbReference>
<dbReference type="Gene3D" id="2.40.420.20">
    <property type="match status" value="1"/>
</dbReference>
<evidence type="ECO:0000256" key="2">
    <source>
        <dbReference type="ARBA" id="ARBA00009477"/>
    </source>
</evidence>
<dbReference type="Gene3D" id="2.40.30.170">
    <property type="match status" value="1"/>
</dbReference>
<dbReference type="PANTHER" id="PTHR30469:SF37">
    <property type="entry name" value="RAGD PROTEIN"/>
    <property type="match status" value="1"/>
</dbReference>
<keyword evidence="4" id="KW-0812">Transmembrane</keyword>
<dbReference type="Pfam" id="PF25954">
    <property type="entry name" value="Beta-barrel_RND_2"/>
    <property type="match status" value="1"/>
</dbReference>
<dbReference type="Pfam" id="PF25967">
    <property type="entry name" value="RND-MFP_C"/>
    <property type="match status" value="1"/>
</dbReference>
<dbReference type="GO" id="GO:1990281">
    <property type="term" value="C:efflux pump complex"/>
    <property type="evidence" value="ECO:0007669"/>
    <property type="project" value="TreeGrafter"/>
</dbReference>
<evidence type="ECO:0000256" key="4">
    <source>
        <dbReference type="SAM" id="Phobius"/>
    </source>
</evidence>
<feature type="domain" description="Multidrug resistance protein MdtA-like barrel-sandwich hybrid" evidence="6">
    <location>
        <begin position="84"/>
        <end position="216"/>
    </location>
</feature>
<dbReference type="AlphaFoldDB" id="A0A1N6HCM0"/>
<name>A0A1N6HCM0_9BURK</name>
<dbReference type="RefSeq" id="WP_074265107.1">
    <property type="nucleotide sequence ID" value="NZ_FSRM01000001.1"/>
</dbReference>
<evidence type="ECO:0000313" key="10">
    <source>
        <dbReference type="Proteomes" id="UP000184693"/>
    </source>
</evidence>
<organism evidence="9 10">
    <name type="scientific">Paraburkholderia phenazinium</name>
    <dbReference type="NCBI Taxonomy" id="60549"/>
    <lineage>
        <taxon>Bacteria</taxon>
        <taxon>Pseudomonadati</taxon>
        <taxon>Pseudomonadota</taxon>
        <taxon>Betaproteobacteria</taxon>
        <taxon>Burkholderiales</taxon>
        <taxon>Burkholderiaceae</taxon>
        <taxon>Paraburkholderia</taxon>
    </lineage>
</organism>
<evidence type="ECO:0000256" key="1">
    <source>
        <dbReference type="ARBA" id="ARBA00004196"/>
    </source>
</evidence>
<dbReference type="Pfam" id="PF25917">
    <property type="entry name" value="BSH_RND"/>
    <property type="match status" value="1"/>
</dbReference>
<keyword evidence="3" id="KW-0813">Transport</keyword>
<gene>
    <name evidence="9" type="ORF">SAMN05444168_3177</name>
</gene>
<dbReference type="InterPro" id="IPR058624">
    <property type="entry name" value="MdtA-like_HH"/>
</dbReference>
<keyword evidence="4" id="KW-1133">Transmembrane helix</keyword>
<reference evidence="9 10" key="1">
    <citation type="submission" date="2016-11" db="EMBL/GenBank/DDBJ databases">
        <authorList>
            <person name="Jaros S."/>
            <person name="Januszkiewicz K."/>
            <person name="Wedrychowicz H."/>
        </authorList>
    </citation>
    <scope>NUCLEOTIDE SEQUENCE [LARGE SCALE GENOMIC DNA]</scope>
    <source>
        <strain evidence="9 10">GAS86</strain>
    </source>
</reference>
<feature type="domain" description="Multidrug resistance protein MdtA-like C-terminal permuted SH3" evidence="8">
    <location>
        <begin position="312"/>
        <end position="366"/>
    </location>
</feature>
<dbReference type="EMBL" id="FSRM01000001">
    <property type="protein sequence ID" value="SIO17581.1"/>
    <property type="molecule type" value="Genomic_DNA"/>
</dbReference>
<dbReference type="NCBIfam" id="TIGR01730">
    <property type="entry name" value="RND_mfp"/>
    <property type="match status" value="1"/>
</dbReference>
<dbReference type="InterPro" id="IPR058627">
    <property type="entry name" value="MdtA-like_C"/>
</dbReference>
<evidence type="ECO:0000259" key="7">
    <source>
        <dbReference type="Pfam" id="PF25954"/>
    </source>
</evidence>